<dbReference type="AlphaFoldDB" id="A0A7G6VS39"/>
<reference evidence="3 4" key="1">
    <citation type="submission" date="2020-08" db="EMBL/GenBank/DDBJ databases">
        <authorList>
            <person name="Liu G."/>
            <person name="Sun C."/>
        </authorList>
    </citation>
    <scope>NUCLEOTIDE SEQUENCE [LARGE SCALE GENOMIC DNA]</scope>
    <source>
        <strain evidence="3 4">OT19</strain>
    </source>
</reference>
<accession>A0A7G6VS39</accession>
<proteinExistence type="predicted"/>
<gene>
    <name evidence="3" type="ORF">H4O24_11345</name>
</gene>
<dbReference type="Pfam" id="PF06904">
    <property type="entry name" value="Extensin-like_C"/>
    <property type="match status" value="1"/>
</dbReference>
<name>A0A7G6VS39_9SPHN</name>
<keyword evidence="1" id="KW-0812">Transmembrane</keyword>
<dbReference type="Proteomes" id="UP000515297">
    <property type="component" value="Chromosome"/>
</dbReference>
<protein>
    <submittedName>
        <fullName evidence="3">Extensin family protein</fullName>
    </submittedName>
</protein>
<evidence type="ECO:0000313" key="3">
    <source>
        <dbReference type="EMBL" id="QNE04554.1"/>
    </source>
</evidence>
<feature type="transmembrane region" description="Helical" evidence="1">
    <location>
        <begin position="31"/>
        <end position="52"/>
    </location>
</feature>
<dbReference type="InterPro" id="IPR009683">
    <property type="entry name" value="Extensin-like_C"/>
</dbReference>
<evidence type="ECO:0000259" key="2">
    <source>
        <dbReference type="Pfam" id="PF06904"/>
    </source>
</evidence>
<keyword evidence="1" id="KW-1133">Transmembrane helix</keyword>
<keyword evidence="1" id="KW-0472">Membrane</keyword>
<evidence type="ECO:0000256" key="1">
    <source>
        <dbReference type="SAM" id="Phobius"/>
    </source>
</evidence>
<feature type="domain" description="Extensin-like C-terminal" evidence="2">
    <location>
        <begin position="87"/>
        <end position="267"/>
    </location>
</feature>
<organism evidence="3 4">
    <name type="scientific">Croceicoccus marinus</name>
    <dbReference type="NCBI Taxonomy" id="450378"/>
    <lineage>
        <taxon>Bacteria</taxon>
        <taxon>Pseudomonadati</taxon>
        <taxon>Pseudomonadota</taxon>
        <taxon>Alphaproteobacteria</taxon>
        <taxon>Sphingomonadales</taxon>
        <taxon>Erythrobacteraceae</taxon>
        <taxon>Croceicoccus</taxon>
    </lineage>
</organism>
<sequence>MCGSFRGYFRPPATFTEVKIQKRLPARPFRIDRIAMILLGVLALLAGAHGWFKAHPEHDPRAPLDLDGPEGWATSTKLAALRGDAAMCRNALKRAGVEFTSLAPAGEGACRREDRLRIAGGEERGLVLTPAINEASCPVNAAMVWWMRHRVQPAAEELLGSRVASLQQLGTYSCRRVNGASTGGWSEHATANAIDISGFTLEDGRVLTLTEDWSSDEPQDPEAAFLRAARNGACDVFGTVLSPEYNALHADHLHLDQAARGYGSYCR</sequence>
<dbReference type="EMBL" id="CP060052">
    <property type="protein sequence ID" value="QNE04554.1"/>
    <property type="molecule type" value="Genomic_DNA"/>
</dbReference>
<evidence type="ECO:0000313" key="4">
    <source>
        <dbReference type="Proteomes" id="UP000515297"/>
    </source>
</evidence>